<dbReference type="SUPFAM" id="SSF51735">
    <property type="entry name" value="NAD(P)-binding Rossmann-fold domains"/>
    <property type="match status" value="1"/>
</dbReference>
<dbReference type="Pfam" id="PF00208">
    <property type="entry name" value="ELFV_dehydrog"/>
    <property type="match status" value="1"/>
</dbReference>
<evidence type="ECO:0000313" key="12">
    <source>
        <dbReference type="Proteomes" id="UP000030341"/>
    </source>
</evidence>
<dbReference type="GO" id="GO:0004354">
    <property type="term" value="F:glutamate dehydrogenase (NADP+) activity"/>
    <property type="evidence" value="ECO:0007669"/>
    <property type="project" value="UniProtKB-EC"/>
</dbReference>
<evidence type="ECO:0000256" key="4">
    <source>
        <dbReference type="ARBA" id="ARBA00048584"/>
    </source>
</evidence>
<dbReference type="InterPro" id="IPR033524">
    <property type="entry name" value="Glu/Leu/Phe/Val_DH_AS"/>
</dbReference>
<comment type="similarity">
    <text evidence="2 5 9">Belongs to the Glu/Leu/Phe/Val dehydrogenases family.</text>
</comment>
<accession>A0A0A7EKV0</accession>
<dbReference type="Proteomes" id="UP000030341">
    <property type="component" value="Chromosome 2"/>
</dbReference>
<dbReference type="SUPFAM" id="SSF53223">
    <property type="entry name" value="Aminoacid dehydrogenase-like, N-terminal domain"/>
    <property type="match status" value="1"/>
</dbReference>
<dbReference type="PANTHER" id="PTHR11606">
    <property type="entry name" value="GLUTAMATE DEHYDROGENASE"/>
    <property type="match status" value="1"/>
</dbReference>
<evidence type="ECO:0000256" key="1">
    <source>
        <dbReference type="ARBA" id="ARBA00003868"/>
    </source>
</evidence>
<dbReference type="SMART" id="SM00839">
    <property type="entry name" value="ELFV_dehydrog"/>
    <property type="match status" value="1"/>
</dbReference>
<dbReference type="CDD" id="cd01076">
    <property type="entry name" value="NAD_bind_1_Glu_DH"/>
    <property type="match status" value="1"/>
</dbReference>
<evidence type="ECO:0000256" key="2">
    <source>
        <dbReference type="ARBA" id="ARBA00006382"/>
    </source>
</evidence>
<protein>
    <recommendedName>
        <fullName evidence="5">Glutamate dehydrogenase</fullName>
    </recommendedName>
</protein>
<feature type="site" description="Important for catalysis" evidence="8">
    <location>
        <position position="144"/>
    </location>
</feature>
<dbReference type="PIRSF" id="PIRSF000185">
    <property type="entry name" value="Glu_DH"/>
    <property type="match status" value="1"/>
</dbReference>
<evidence type="ECO:0000256" key="8">
    <source>
        <dbReference type="PIRSR" id="PIRSR000185-3"/>
    </source>
</evidence>
<dbReference type="OrthoDB" id="9803297at2"/>
<keyword evidence="7" id="KW-0520">NAD</keyword>
<dbReference type="InterPro" id="IPR006097">
    <property type="entry name" value="Glu/Leu/Phe/Val/Trp_DH_dimer"/>
</dbReference>
<feature type="binding site" evidence="7">
    <location>
        <position position="68"/>
    </location>
    <ligand>
        <name>substrate</name>
    </ligand>
</feature>
<evidence type="ECO:0000256" key="6">
    <source>
        <dbReference type="PIRSR" id="PIRSR000185-1"/>
    </source>
</evidence>
<dbReference type="FunFam" id="3.40.50.10860:FF:000003">
    <property type="entry name" value="Glutamate dehydrogenase"/>
    <property type="match status" value="1"/>
</dbReference>
<feature type="binding site" evidence="7">
    <location>
        <position position="356"/>
    </location>
    <ligand>
        <name>substrate</name>
    </ligand>
</feature>
<feature type="domain" description="Glutamate/phenylalanine/leucine/valine/L-tryptophan dehydrogenase C-terminal" evidence="10">
    <location>
        <begin position="181"/>
        <end position="420"/>
    </location>
</feature>
<dbReference type="GO" id="GO:0006538">
    <property type="term" value="P:L-glutamate catabolic process"/>
    <property type="evidence" value="ECO:0007669"/>
    <property type="project" value="TreeGrafter"/>
</dbReference>
<feature type="binding site" evidence="7">
    <location>
        <position position="92"/>
    </location>
    <ligand>
        <name>substrate</name>
    </ligand>
</feature>
<keyword evidence="12" id="KW-1185">Reference proteome</keyword>
<name>A0A0A7EKV0_9GAMM</name>
<dbReference type="HOGENOM" id="CLU_025763_1_2_6"/>
<dbReference type="InterPro" id="IPR006096">
    <property type="entry name" value="Glu/Leu/Phe/Val/Trp_DH_C"/>
</dbReference>
<dbReference type="Gene3D" id="3.40.50.10860">
    <property type="entry name" value="Leucine Dehydrogenase, chain A, domain 1"/>
    <property type="match status" value="1"/>
</dbReference>
<dbReference type="InterPro" id="IPR036291">
    <property type="entry name" value="NAD(P)-bd_dom_sf"/>
</dbReference>
<dbReference type="InterPro" id="IPR033922">
    <property type="entry name" value="NAD_bind_Glu_DH"/>
</dbReference>
<dbReference type="PROSITE" id="PS00074">
    <property type="entry name" value="GLFV_DEHYDROGENASE"/>
    <property type="match status" value="1"/>
</dbReference>
<evidence type="ECO:0000256" key="9">
    <source>
        <dbReference type="RuleBase" id="RU004417"/>
    </source>
</evidence>
<dbReference type="InterPro" id="IPR014362">
    <property type="entry name" value="Glu_DH"/>
</dbReference>
<dbReference type="InterPro" id="IPR046346">
    <property type="entry name" value="Aminoacid_DH-like_N_sf"/>
</dbReference>
<evidence type="ECO:0000259" key="10">
    <source>
        <dbReference type="SMART" id="SM00839"/>
    </source>
</evidence>
<dbReference type="InterPro" id="IPR006095">
    <property type="entry name" value="Glu/Leu/Phe/Val/Trp_DH"/>
</dbReference>
<evidence type="ECO:0000256" key="7">
    <source>
        <dbReference type="PIRSR" id="PIRSR000185-2"/>
    </source>
</evidence>
<dbReference type="eggNOG" id="COG0334">
    <property type="taxonomic scope" value="Bacteria"/>
</dbReference>
<organism evidence="11 12">
    <name type="scientific">Pseudoalteromonas piratica</name>
    <dbReference type="NCBI Taxonomy" id="1348114"/>
    <lineage>
        <taxon>Bacteria</taxon>
        <taxon>Pseudomonadati</taxon>
        <taxon>Pseudomonadota</taxon>
        <taxon>Gammaproteobacteria</taxon>
        <taxon>Alteromonadales</taxon>
        <taxon>Pseudoalteromonadaceae</taxon>
        <taxon>Pseudoalteromonas</taxon>
    </lineage>
</organism>
<dbReference type="GO" id="GO:0004352">
    <property type="term" value="F:glutamate dehydrogenase (NAD+) activity"/>
    <property type="evidence" value="ECO:0007669"/>
    <property type="project" value="TreeGrafter"/>
</dbReference>
<keyword evidence="7" id="KW-0547">Nucleotide-binding</keyword>
<dbReference type="KEGG" id="pseo:OM33_19695"/>
<keyword evidence="3 5" id="KW-0560">Oxidoreductase</keyword>
<dbReference type="PANTHER" id="PTHR11606:SF13">
    <property type="entry name" value="GLUTAMATE DEHYDROGENASE 1, MITOCHONDRIAL"/>
    <property type="match status" value="1"/>
</dbReference>
<dbReference type="GO" id="GO:0000166">
    <property type="term" value="F:nucleotide binding"/>
    <property type="evidence" value="ECO:0007669"/>
    <property type="project" value="UniProtKB-KW"/>
</dbReference>
<comment type="function">
    <text evidence="1">Catalyzes the reversible oxidative deamination of glutamate to alpha-ketoglutarate and ammonia.</text>
</comment>
<dbReference type="Gene3D" id="3.40.50.720">
    <property type="entry name" value="NAD(P)-binding Rossmann-like Domain"/>
    <property type="match status" value="1"/>
</dbReference>
<gene>
    <name evidence="11" type="ORF">OM33_19695</name>
</gene>
<feature type="binding site" evidence="7">
    <location>
        <position position="188"/>
    </location>
    <ligand>
        <name>NAD(+)</name>
        <dbReference type="ChEBI" id="CHEBI:57540"/>
    </ligand>
</feature>
<comment type="catalytic activity">
    <reaction evidence="4">
        <text>L-glutamate + NADP(+) + H2O = 2-oxoglutarate + NH4(+) + NADPH + H(+)</text>
        <dbReference type="Rhea" id="RHEA:11612"/>
        <dbReference type="ChEBI" id="CHEBI:15377"/>
        <dbReference type="ChEBI" id="CHEBI:15378"/>
        <dbReference type="ChEBI" id="CHEBI:16810"/>
        <dbReference type="ChEBI" id="CHEBI:28938"/>
        <dbReference type="ChEBI" id="CHEBI:29985"/>
        <dbReference type="ChEBI" id="CHEBI:57783"/>
        <dbReference type="ChEBI" id="CHEBI:58349"/>
        <dbReference type="EC" id="1.4.1.4"/>
    </reaction>
</comment>
<dbReference type="AlphaFoldDB" id="A0A0A7EKV0"/>
<dbReference type="Pfam" id="PF02812">
    <property type="entry name" value="ELFV_dehydrog_N"/>
    <property type="match status" value="1"/>
</dbReference>
<proteinExistence type="inferred from homology"/>
<dbReference type="PRINTS" id="PR00082">
    <property type="entry name" value="GLFDHDRGNASE"/>
</dbReference>
<evidence type="ECO:0000256" key="3">
    <source>
        <dbReference type="ARBA" id="ARBA00023002"/>
    </source>
</evidence>
<dbReference type="EMBL" id="CP009889">
    <property type="protein sequence ID" value="AIY67274.1"/>
    <property type="molecule type" value="Genomic_DNA"/>
</dbReference>
<feature type="binding site" evidence="7">
    <location>
        <position position="219"/>
    </location>
    <ligand>
        <name>NAD(+)</name>
        <dbReference type="ChEBI" id="CHEBI:57540"/>
    </ligand>
</feature>
<sequence length="431" mass="47080">MSNSVLASAIERLHRIGKQANTSSQVIEALSHPHATLATNLPVRLDSGRLAYFKGYRCRYNDILGPCKGGIRFHQDVNQDEVEALAFWMTLKCAVVGLPLGGGKGGVTVNPKKLSPMELERLSRAYVRAMADFIGPDTDIPAPDVYTNARIMGWMMDEYEKITRSKAPAVITGKPISLGGSLGRESATGRGAFICTQMLVSKLGLKPSELTVAIQGFGNGGYHCAKLLQQAGFNIVAISDSQGGIYREQGLDVASIYQEKQRSKKLTAVYCNQSVCETLDFDHISNEDLITMGVDILIPAALDGVITKDNANDVKAKYIVEIANGPVESDADSLLQENNVTIVPDILANSGGVIVSYFEWLQNRQGEQWSLDKVEEKLHQKLESAFENAWDIYTDKGISLRDSVYNVALLALTEAIEAHGTTDYFNAQSQR</sequence>
<evidence type="ECO:0000313" key="11">
    <source>
        <dbReference type="EMBL" id="AIY67274.1"/>
    </source>
</evidence>
<reference evidence="11 12" key="1">
    <citation type="submission" date="2014-11" db="EMBL/GenBank/DDBJ databases">
        <title>Complete Genome Sequence of Pseudoalteromonas sp. Strain OCN003 Isolated from Kaneohe Bay, Oahu, Hawaii.</title>
        <authorList>
            <person name="Beurmann S."/>
            <person name="Videau P."/>
            <person name="Ushijima B."/>
            <person name="Smith A.M."/>
            <person name="Aeby G.S."/>
            <person name="Callahan S.M."/>
            <person name="Belcaid M."/>
        </authorList>
    </citation>
    <scope>NUCLEOTIDE SEQUENCE [LARGE SCALE GENOMIC DNA]</scope>
    <source>
        <strain evidence="11 12">OCN003</strain>
    </source>
</reference>
<dbReference type="STRING" id="1348114.OM33_19695"/>
<evidence type="ECO:0000256" key="5">
    <source>
        <dbReference type="PIRNR" id="PIRNR000185"/>
    </source>
</evidence>
<dbReference type="RefSeq" id="WP_040136133.1">
    <property type="nucleotide sequence ID" value="NZ_CP009889.1"/>
</dbReference>
<feature type="active site" description="Proton donor" evidence="6">
    <location>
        <position position="104"/>
    </location>
</feature>